<sequence length="53" mass="5768">MLGQTVEHLFERCELGRGEDCGCRAVGVGRRTFDLVANSEASPDPNVTAYSPR</sequence>
<evidence type="ECO:0000313" key="1">
    <source>
        <dbReference type="EMBL" id="CAB4759774.1"/>
    </source>
</evidence>
<protein>
    <submittedName>
        <fullName evidence="2">Unannotated protein</fullName>
    </submittedName>
</protein>
<dbReference type="EMBL" id="CAFBOS010000062">
    <property type="protein sequence ID" value="CAB4994172.1"/>
    <property type="molecule type" value="Genomic_DNA"/>
</dbReference>
<name>A0A6J6YTE5_9ZZZZ</name>
<gene>
    <name evidence="1" type="ORF">UFOPK2754_02327</name>
    <name evidence="2" type="ORF">UFOPK3139_00111</name>
    <name evidence="3" type="ORF">UFOPK3543_01191</name>
    <name evidence="4" type="ORF">UFOPK3967_01210</name>
</gene>
<proteinExistence type="predicted"/>
<dbReference type="EMBL" id="CAEZYR010000101">
    <property type="protein sequence ID" value="CAB4759774.1"/>
    <property type="molecule type" value="Genomic_DNA"/>
</dbReference>
<dbReference type="EMBL" id="CAFABA010000002">
    <property type="protein sequence ID" value="CAB4812742.1"/>
    <property type="molecule type" value="Genomic_DNA"/>
</dbReference>
<dbReference type="EMBL" id="CAFBMH010000035">
    <property type="protein sequence ID" value="CAB4906681.1"/>
    <property type="molecule type" value="Genomic_DNA"/>
</dbReference>
<evidence type="ECO:0000313" key="4">
    <source>
        <dbReference type="EMBL" id="CAB4994172.1"/>
    </source>
</evidence>
<accession>A0A6J6YTE5</accession>
<evidence type="ECO:0000313" key="2">
    <source>
        <dbReference type="EMBL" id="CAB4812742.1"/>
    </source>
</evidence>
<dbReference type="AlphaFoldDB" id="A0A6J6YTE5"/>
<reference evidence="2" key="1">
    <citation type="submission" date="2020-05" db="EMBL/GenBank/DDBJ databases">
        <authorList>
            <person name="Chiriac C."/>
            <person name="Salcher M."/>
            <person name="Ghai R."/>
            <person name="Kavagutti S V."/>
        </authorList>
    </citation>
    <scope>NUCLEOTIDE SEQUENCE</scope>
</reference>
<organism evidence="2">
    <name type="scientific">freshwater metagenome</name>
    <dbReference type="NCBI Taxonomy" id="449393"/>
    <lineage>
        <taxon>unclassified sequences</taxon>
        <taxon>metagenomes</taxon>
        <taxon>ecological metagenomes</taxon>
    </lineage>
</organism>
<evidence type="ECO:0000313" key="3">
    <source>
        <dbReference type="EMBL" id="CAB4906681.1"/>
    </source>
</evidence>